<feature type="region of interest" description="Disordered" evidence="9">
    <location>
        <begin position="1"/>
        <end position="88"/>
    </location>
</feature>
<evidence type="ECO:0000313" key="11">
    <source>
        <dbReference type="EMBL" id="KAK4323923.1"/>
    </source>
</evidence>
<reference evidence="11" key="1">
    <citation type="submission" date="2023-11" db="EMBL/GenBank/DDBJ databases">
        <title>Genome assemblies of two species of porcelain crab, Petrolisthes cinctipes and Petrolisthes manimaculis (Anomura: Porcellanidae).</title>
        <authorList>
            <person name="Angst P."/>
        </authorList>
    </citation>
    <scope>NUCLEOTIDE SEQUENCE</scope>
    <source>
        <strain evidence="11">PB745_02</strain>
        <tissue evidence="11">Gill</tissue>
    </source>
</reference>
<dbReference type="GO" id="GO:0009267">
    <property type="term" value="P:cellular response to starvation"/>
    <property type="evidence" value="ECO:0007669"/>
    <property type="project" value="TreeGrafter"/>
</dbReference>
<dbReference type="Pfam" id="PF23556">
    <property type="entry name" value="TPR_Vps41"/>
    <property type="match status" value="1"/>
</dbReference>
<keyword evidence="6" id="KW-0458">Lysosome</keyword>
<feature type="region of interest" description="Disordered" evidence="9">
    <location>
        <begin position="359"/>
        <end position="378"/>
    </location>
</feature>
<gene>
    <name evidence="11" type="ORF">Pmani_005384</name>
</gene>
<evidence type="ECO:0000256" key="2">
    <source>
        <dbReference type="ARBA" id="ARBA00022448"/>
    </source>
</evidence>
<dbReference type="SUPFAM" id="SSF50978">
    <property type="entry name" value="WD40 repeat-like"/>
    <property type="match status" value="1"/>
</dbReference>
<dbReference type="GO" id="GO:0006623">
    <property type="term" value="P:protein targeting to vacuole"/>
    <property type="evidence" value="ECO:0007669"/>
    <property type="project" value="InterPro"/>
</dbReference>
<dbReference type="AlphaFoldDB" id="A0AAE1QDV6"/>
<evidence type="ECO:0000256" key="9">
    <source>
        <dbReference type="SAM" id="MobiDB-lite"/>
    </source>
</evidence>
<feature type="repeat" description="CHCR" evidence="8">
    <location>
        <begin position="641"/>
        <end position="785"/>
    </location>
</feature>
<dbReference type="InterPro" id="IPR057780">
    <property type="entry name" value="Beta-prop_Vps41"/>
</dbReference>
<protein>
    <recommendedName>
        <fullName evidence="10">RING-type domain-containing protein</fullName>
    </recommendedName>
</protein>
<dbReference type="GO" id="GO:0016236">
    <property type="term" value="P:macroautophagy"/>
    <property type="evidence" value="ECO:0007669"/>
    <property type="project" value="TreeGrafter"/>
</dbReference>
<dbReference type="GO" id="GO:0005764">
    <property type="term" value="C:lysosome"/>
    <property type="evidence" value="ECO:0007669"/>
    <property type="project" value="UniProtKB-SubCell"/>
</dbReference>
<keyword evidence="3 7" id="KW-0479">Metal-binding</keyword>
<feature type="compositionally biased region" description="Acidic residues" evidence="9">
    <location>
        <begin position="63"/>
        <end position="81"/>
    </location>
</feature>
<dbReference type="InterPro" id="IPR036322">
    <property type="entry name" value="WD40_repeat_dom_sf"/>
</dbReference>
<feature type="domain" description="RING-type" evidence="10">
    <location>
        <begin position="864"/>
        <end position="925"/>
    </location>
</feature>
<dbReference type="Pfam" id="PF23411">
    <property type="entry name" value="Beta-prop_Vps41"/>
    <property type="match status" value="1"/>
</dbReference>
<evidence type="ECO:0000256" key="4">
    <source>
        <dbReference type="ARBA" id="ARBA00022833"/>
    </source>
</evidence>
<dbReference type="GO" id="GO:0030897">
    <property type="term" value="C:HOPS complex"/>
    <property type="evidence" value="ECO:0007669"/>
    <property type="project" value="TreeGrafter"/>
</dbReference>
<evidence type="ECO:0000313" key="12">
    <source>
        <dbReference type="Proteomes" id="UP001292094"/>
    </source>
</evidence>
<dbReference type="GO" id="GO:0005770">
    <property type="term" value="C:late endosome"/>
    <property type="evidence" value="ECO:0007669"/>
    <property type="project" value="TreeGrafter"/>
</dbReference>
<dbReference type="PROSITE" id="PS50236">
    <property type="entry name" value="CHCR"/>
    <property type="match status" value="1"/>
</dbReference>
<dbReference type="PANTHER" id="PTHR12616:SF1">
    <property type="entry name" value="VACUOLAR PROTEIN SORTING-ASSOCIATED PROTEIN 41 HOMOLOG"/>
    <property type="match status" value="1"/>
</dbReference>
<dbReference type="GO" id="GO:0034058">
    <property type="term" value="P:endosomal vesicle fusion"/>
    <property type="evidence" value="ECO:0007669"/>
    <property type="project" value="TreeGrafter"/>
</dbReference>
<dbReference type="InterPro" id="IPR000547">
    <property type="entry name" value="Clathrin_H-chain/VPS_repeat"/>
</dbReference>
<keyword evidence="4" id="KW-0862">Zinc</keyword>
<feature type="compositionally biased region" description="Basic and acidic residues" evidence="9">
    <location>
        <begin position="24"/>
        <end position="50"/>
    </location>
</feature>
<dbReference type="InterPro" id="IPR015943">
    <property type="entry name" value="WD40/YVTN_repeat-like_dom_sf"/>
</dbReference>
<comment type="caution">
    <text evidence="11">The sequence shown here is derived from an EMBL/GenBank/DDBJ whole genome shotgun (WGS) entry which is preliminary data.</text>
</comment>
<evidence type="ECO:0000256" key="5">
    <source>
        <dbReference type="ARBA" id="ARBA00022927"/>
    </source>
</evidence>
<dbReference type="InterPro" id="IPR011990">
    <property type="entry name" value="TPR-like_helical_dom_sf"/>
</dbReference>
<dbReference type="PANTHER" id="PTHR12616">
    <property type="entry name" value="VACUOLAR PROTEIN SORTING VPS41"/>
    <property type="match status" value="1"/>
</dbReference>
<dbReference type="Gene3D" id="1.25.40.10">
    <property type="entry name" value="Tetratricopeptide repeat domain"/>
    <property type="match status" value="1"/>
</dbReference>
<accession>A0AAE1QDV6</accession>
<comment type="subcellular location">
    <subcellularLocation>
        <location evidence="1">Lysosome</location>
    </subcellularLocation>
</comment>
<evidence type="ECO:0000256" key="8">
    <source>
        <dbReference type="PROSITE-ProRule" id="PRU01006"/>
    </source>
</evidence>
<dbReference type="GO" id="GO:0008270">
    <property type="term" value="F:zinc ion binding"/>
    <property type="evidence" value="ECO:0007669"/>
    <property type="project" value="UniProtKB-KW"/>
</dbReference>
<keyword evidence="5" id="KW-0653">Protein transport</keyword>
<keyword evidence="3 7" id="KW-0863">Zinc-finger</keyword>
<name>A0AAE1QDV6_9EUCA</name>
<keyword evidence="12" id="KW-1185">Reference proteome</keyword>
<evidence type="ECO:0000256" key="7">
    <source>
        <dbReference type="PROSITE-ProRule" id="PRU00175"/>
    </source>
</evidence>
<dbReference type="Proteomes" id="UP001292094">
    <property type="component" value="Unassembled WGS sequence"/>
</dbReference>
<evidence type="ECO:0000256" key="1">
    <source>
        <dbReference type="ARBA" id="ARBA00004371"/>
    </source>
</evidence>
<evidence type="ECO:0000256" key="6">
    <source>
        <dbReference type="ARBA" id="ARBA00023228"/>
    </source>
</evidence>
<dbReference type="InterPro" id="IPR045111">
    <property type="entry name" value="Vps41/Vps8"/>
</dbReference>
<dbReference type="Gene3D" id="2.130.10.10">
    <property type="entry name" value="YVTN repeat-like/Quinoprotein amine dehydrogenase"/>
    <property type="match status" value="1"/>
</dbReference>
<sequence length="935" mass="105388">MEGDSKPSFQKRKENGETQSQDTTQEHNKESERDAAAAEKMGEDTVKRLEGVPVAQQNKGGDQDEGKEDSEEESEEEEEEEPKLKYERMSGDLREILKKDGASCIAANSKLVVVGTNSGHVHVLDHQGNRVREFWLHSRPVTMLNLDGNGDYLASCSHDRKVVVQGLYSTDNCHSLVMDTPVRSVALDPHYHKPRSGRRFVVGTNKVTLYEKAMFGQLRSTVLAEGGGPARAMKWEGQFLAWAIDSGVRVTDMTTNAVITLIKRDHSLALPSEQYPPHLCWPDPNTLLVGWGDSVKVCRVRERLTPPTPHLAPTPTLTLPPYYLEIIYMFTTDFYVCGLGPLGEHVVVLAYNKQADVPALPSSGQASTSPTTTDGRRPQMRVLEPLQGRFEEISKDVLGIRCFQDYKPANYHLESLVDDRQFYIVSPQDVVVAKPRSADDRIHWLLTHNKHHEALQVVRTCREVHKYTVHSVGQVYLDHLISTGQYQEAASLCPQILGSDKALWEGAVVRFNRARQLRVLSPHLPQGPLDPAVYQTVLLDLLHSDHQGFLQVVQEWPGRLYNVSFIINAVLETLARNASNLTLLRALAHLYSNIDKHDKALAIYLKLKHRDVFHLIGRHNLYACVTKHVLDLMSLDVDATLEICISHLNIVPPEKVVVALSNHHEFLYRYLDSLYERRREQSKPYHSQLVQLYADWNRPKLLQLLLHSSCYQLGPALEVCQSRNLTVETIHLLDRMGSSMESLRLILEEEQNLDWAIRLCKEHDDVDLWSRLINYSLDKPDCIRALLNDIGTHIDPLLIIQRIPRGLEIPGLRDALVKLLHDYHLQIELRTGCQRILVADGSKLLNKLVTIQKAATPVYSHTECPSCNKKILSSGGGTGGEGSGGTLVVFACRHVYHHHCLPDHSQQSHPPGTPAQPHEVCQVCRNDKKKSFLSS</sequence>
<dbReference type="EMBL" id="JAWZYT010000401">
    <property type="protein sequence ID" value="KAK4323923.1"/>
    <property type="molecule type" value="Genomic_DNA"/>
</dbReference>
<dbReference type="SMART" id="SM00299">
    <property type="entry name" value="CLH"/>
    <property type="match status" value="1"/>
</dbReference>
<proteinExistence type="predicted"/>
<evidence type="ECO:0000259" key="10">
    <source>
        <dbReference type="PROSITE" id="PS50089"/>
    </source>
</evidence>
<evidence type="ECO:0000256" key="3">
    <source>
        <dbReference type="ARBA" id="ARBA00022771"/>
    </source>
</evidence>
<organism evidence="11 12">
    <name type="scientific">Petrolisthes manimaculis</name>
    <dbReference type="NCBI Taxonomy" id="1843537"/>
    <lineage>
        <taxon>Eukaryota</taxon>
        <taxon>Metazoa</taxon>
        <taxon>Ecdysozoa</taxon>
        <taxon>Arthropoda</taxon>
        <taxon>Crustacea</taxon>
        <taxon>Multicrustacea</taxon>
        <taxon>Malacostraca</taxon>
        <taxon>Eumalacostraca</taxon>
        <taxon>Eucarida</taxon>
        <taxon>Decapoda</taxon>
        <taxon>Pleocyemata</taxon>
        <taxon>Anomura</taxon>
        <taxon>Galatheoidea</taxon>
        <taxon>Porcellanidae</taxon>
        <taxon>Petrolisthes</taxon>
    </lineage>
</organism>
<feature type="compositionally biased region" description="Polar residues" evidence="9">
    <location>
        <begin position="362"/>
        <end position="373"/>
    </location>
</feature>
<dbReference type="InterPro" id="IPR001841">
    <property type="entry name" value="Znf_RING"/>
</dbReference>
<keyword evidence="2" id="KW-0813">Transport</keyword>
<dbReference type="PROSITE" id="PS50089">
    <property type="entry name" value="ZF_RING_2"/>
    <property type="match status" value="1"/>
</dbReference>